<feature type="binding site" evidence="8">
    <location>
        <position position="551"/>
    </location>
    <ligand>
        <name>Zn(2+)</name>
        <dbReference type="ChEBI" id="CHEBI:29105"/>
        <label>1</label>
    </ligand>
</feature>
<comment type="caution">
    <text evidence="8">As this protein does not have any detectable helicase domains, it probably does not have helicase activity.</text>
</comment>
<keyword evidence="1 8" id="KW-0639">Primosome</keyword>
<evidence type="ECO:0000256" key="1">
    <source>
        <dbReference type="ARBA" id="ARBA00022515"/>
    </source>
</evidence>
<evidence type="ECO:0000256" key="3">
    <source>
        <dbReference type="ARBA" id="ARBA00022723"/>
    </source>
</evidence>
<keyword evidence="4 8" id="KW-0547">Nucleotide-binding</keyword>
<protein>
    <recommendedName>
        <fullName evidence="8">Probable replication restart protein PriA</fullName>
    </recommendedName>
    <alternativeName>
        <fullName evidence="8">Putative ATP-dependent DNA helicase PriA</fullName>
    </alternativeName>
</protein>
<organism evidence="11 12">
    <name type="scientific">Acetobacterium tundrae</name>
    <dbReference type="NCBI Taxonomy" id="132932"/>
    <lineage>
        <taxon>Bacteria</taxon>
        <taxon>Bacillati</taxon>
        <taxon>Bacillota</taxon>
        <taxon>Clostridia</taxon>
        <taxon>Eubacteriales</taxon>
        <taxon>Eubacteriaceae</taxon>
        <taxon>Acetobacterium</taxon>
    </lineage>
</organism>
<keyword evidence="12" id="KW-1185">Reference proteome</keyword>
<dbReference type="Gene3D" id="3.40.50.300">
    <property type="entry name" value="P-loop containing nucleotide triphosphate hydrolases"/>
    <property type="match status" value="1"/>
</dbReference>
<keyword evidence="5 8" id="KW-0862">Zinc</keyword>
<dbReference type="HAMAP" id="MF_00983">
    <property type="entry name" value="PriA"/>
    <property type="match status" value="1"/>
</dbReference>
<evidence type="ECO:0000313" key="12">
    <source>
        <dbReference type="Proteomes" id="UP000653358"/>
    </source>
</evidence>
<keyword evidence="6 8" id="KW-0067">ATP-binding</keyword>
<dbReference type="InterPro" id="IPR042115">
    <property type="entry name" value="PriA_3primeBD_sf"/>
</dbReference>
<dbReference type="Pfam" id="PF17764">
    <property type="entry name" value="PriA_3primeBD"/>
    <property type="match status" value="1"/>
</dbReference>
<keyword evidence="7 8" id="KW-0238">DNA-binding</keyword>
<gene>
    <name evidence="8 11" type="primary">priA</name>
    <name evidence="11" type="ORF">GH807_00320</name>
</gene>
<sequence>MKIAEVFLNQKNKRIDHAYDYVVPQELEILIKKGMRVVVPFGIGNRRMEGFVTGVKEASDYPGKIKKIHENIDKEAILNEEQIELCLWMKACYCSLFYEALSYFTMGIKTIQEINYFKNQGNFSLDLNENWFMNHYFNTGNEVVSHRKVKQDDQVILDQLLKKKVIDSVKTWKTIFANEEQTHDTYHLTETGRQLLQNDKKLGKKQRMLLEYLNCKDMSGAELKMCSTRFDKSLEPLILKAYITRTAVLFQGETGTFSEINKINGPAVILTDEEKTKYNKYNQLIKKNHGIFFHVFDAVSKYRLFFKAIEDKIKANQSVVVIFPEVNMTFQRMEMFYKYFGEKVGVFHGRLTPKERFALFENVKSGRIQVVIGVGSSLFLPFKNLGLIIIDDEHDSSHTTISAPKFHITDIAKKISEIMKIAYILADDMPRIAIWYQIENKELNKLQIGEPQKRQNKIEIIDMQKEIRSGNMSVLSRQLIKQLKLSLQQKRMSVLFINNKGYANSIFCRNCGHVIKCPNCNVSLKYFINDHALHCHYCGHQEAIPVHCSVCGSDKIRYLGLGIDQLEENIKKIFPNARIKTVQGNLNRSEIKKTNRALLNGEIDIFIGTQVLINHFSFFHVGLTAAILIDQDLNQGDYRASETVYQTYSRFFEKTMGNETVGLIQTNEPENDTIYSIVNEEFQEFYREEIRYRKLMKYPPIVNMIVFGVFQKNEKETENDAFKLYVALKSSFKKAGDWHAIYKPIRLGITKGGNVKYQIVLKISDLSTFQKIMMEIIKLGVIEKLKSKVSIQINP</sequence>
<dbReference type="InterPro" id="IPR027417">
    <property type="entry name" value="P-loop_NTPase"/>
</dbReference>
<reference evidence="11 12" key="1">
    <citation type="journal article" date="2020" name="mSystems">
        <title>Defining Genomic and Predicted Metabolic Features of the Acetobacterium Genus.</title>
        <authorList>
            <person name="Ross D.E."/>
            <person name="Marshall C.W."/>
            <person name="Gulliver D."/>
            <person name="May H.D."/>
            <person name="Norman R.S."/>
        </authorList>
    </citation>
    <scope>NUCLEOTIDE SEQUENCE [LARGE SCALE GENOMIC DNA]</scope>
    <source>
        <strain evidence="11 12">DSM 9173</strain>
    </source>
</reference>
<comment type="function">
    <text evidence="8">Initiates the restart of stalled replication forks, which reloads the replicative helicase on sites other than the origin of replication. Recognizes and binds to abandoned replication forks and remodels them to uncover a helicase loading site. Promotes assembly of the primosome at these replication forks.</text>
</comment>
<dbReference type="PANTHER" id="PTHR30580:SF0">
    <property type="entry name" value="PRIMOSOMAL PROTEIN N"/>
    <property type="match status" value="1"/>
</dbReference>
<dbReference type="NCBIfam" id="TIGR00595">
    <property type="entry name" value="priA"/>
    <property type="match status" value="1"/>
</dbReference>
<dbReference type="InterPro" id="IPR040498">
    <property type="entry name" value="PriA_CRR"/>
</dbReference>
<comment type="subunit">
    <text evidence="8">Component of the replication restart primosome.</text>
</comment>
<feature type="binding site" evidence="8">
    <location>
        <position position="511"/>
    </location>
    <ligand>
        <name>Zn(2+)</name>
        <dbReference type="ChEBI" id="CHEBI:29105"/>
        <label>1</label>
    </ligand>
</feature>
<dbReference type="Pfam" id="PF18319">
    <property type="entry name" value="Zn_ribbon_PriA"/>
    <property type="match status" value="1"/>
</dbReference>
<dbReference type="InterPro" id="IPR041222">
    <property type="entry name" value="PriA_3primeBD"/>
</dbReference>
<comment type="cofactor">
    <cofactor evidence="8">
        <name>Zn(2+)</name>
        <dbReference type="ChEBI" id="CHEBI:29105"/>
    </cofactor>
    <text evidence="8">Binds 2 zinc ions per subunit.</text>
</comment>
<evidence type="ECO:0000256" key="6">
    <source>
        <dbReference type="ARBA" id="ARBA00022840"/>
    </source>
</evidence>
<dbReference type="RefSeq" id="WP_148602111.1">
    <property type="nucleotide sequence ID" value="NZ_RXYB01000001.1"/>
</dbReference>
<feature type="binding site" evidence="8">
    <location>
        <position position="508"/>
    </location>
    <ligand>
        <name>Zn(2+)</name>
        <dbReference type="ChEBI" id="CHEBI:29105"/>
        <label>1</label>
    </ligand>
</feature>
<evidence type="ECO:0000259" key="10">
    <source>
        <dbReference type="Pfam" id="PF18319"/>
    </source>
</evidence>
<feature type="domain" description="Primosomal protein N' 3' DNA-binding" evidence="9">
    <location>
        <begin position="6"/>
        <end position="102"/>
    </location>
</feature>
<evidence type="ECO:0000313" key="11">
    <source>
        <dbReference type="EMBL" id="MBC3795495.1"/>
    </source>
</evidence>
<accession>A0ABR6WG44</accession>
<dbReference type="Proteomes" id="UP000653358">
    <property type="component" value="Unassembled WGS sequence"/>
</dbReference>
<feature type="domain" description="PriA DNA helicase Cys-rich region (CRR)" evidence="10">
    <location>
        <begin position="517"/>
        <end position="542"/>
    </location>
</feature>
<evidence type="ECO:0000256" key="4">
    <source>
        <dbReference type="ARBA" id="ARBA00022741"/>
    </source>
</evidence>
<feature type="binding site" evidence="8">
    <location>
        <position position="548"/>
    </location>
    <ligand>
        <name>Zn(2+)</name>
        <dbReference type="ChEBI" id="CHEBI:29105"/>
        <label>1</label>
    </ligand>
</feature>
<feature type="binding site" evidence="8">
    <location>
        <position position="520"/>
    </location>
    <ligand>
        <name>Zn(2+)</name>
        <dbReference type="ChEBI" id="CHEBI:29105"/>
        <label>2</label>
    </ligand>
</feature>
<evidence type="ECO:0000259" key="9">
    <source>
        <dbReference type="Pfam" id="PF17764"/>
    </source>
</evidence>
<feature type="binding site" evidence="8">
    <location>
        <position position="538"/>
    </location>
    <ligand>
        <name>Zn(2+)</name>
        <dbReference type="ChEBI" id="CHEBI:29105"/>
        <label>2</label>
    </ligand>
</feature>
<dbReference type="SUPFAM" id="SSF52540">
    <property type="entry name" value="P-loop containing nucleoside triphosphate hydrolases"/>
    <property type="match status" value="2"/>
</dbReference>
<evidence type="ECO:0000256" key="7">
    <source>
        <dbReference type="ARBA" id="ARBA00023125"/>
    </source>
</evidence>
<dbReference type="EMBL" id="WJBB01000001">
    <property type="protein sequence ID" value="MBC3795495.1"/>
    <property type="molecule type" value="Genomic_DNA"/>
</dbReference>
<feature type="binding site" evidence="8">
    <location>
        <position position="517"/>
    </location>
    <ligand>
        <name>Zn(2+)</name>
        <dbReference type="ChEBI" id="CHEBI:29105"/>
        <label>2</label>
    </ligand>
</feature>
<keyword evidence="3 8" id="KW-0479">Metal-binding</keyword>
<proteinExistence type="inferred from homology"/>
<comment type="caution">
    <text evidence="11">The sequence shown here is derived from an EMBL/GenBank/DDBJ whole genome shotgun (WGS) entry which is preliminary data.</text>
</comment>
<evidence type="ECO:0000256" key="2">
    <source>
        <dbReference type="ARBA" id="ARBA00022705"/>
    </source>
</evidence>
<keyword evidence="2 8" id="KW-0235">DNA replication</keyword>
<feature type="binding site" evidence="8">
    <location>
        <position position="535"/>
    </location>
    <ligand>
        <name>Zn(2+)</name>
        <dbReference type="ChEBI" id="CHEBI:29105"/>
        <label>2</label>
    </ligand>
</feature>
<evidence type="ECO:0000256" key="5">
    <source>
        <dbReference type="ARBA" id="ARBA00022833"/>
    </source>
</evidence>
<name>A0ABR6WG44_9FIRM</name>
<comment type="similarity">
    <text evidence="8">Belongs to the helicase family. PriA subfamily.</text>
</comment>
<dbReference type="PANTHER" id="PTHR30580">
    <property type="entry name" value="PRIMOSOMAL PROTEIN N"/>
    <property type="match status" value="1"/>
</dbReference>
<dbReference type="Gene3D" id="3.40.1440.60">
    <property type="entry name" value="PriA, 3(prime) DNA-binding domain"/>
    <property type="match status" value="1"/>
</dbReference>
<evidence type="ECO:0000256" key="8">
    <source>
        <dbReference type="HAMAP-Rule" id="MF_00983"/>
    </source>
</evidence>
<dbReference type="InterPro" id="IPR005259">
    <property type="entry name" value="PriA"/>
</dbReference>